<organism evidence="1 2">
    <name type="scientific">Prorocentrum cordatum</name>
    <dbReference type="NCBI Taxonomy" id="2364126"/>
    <lineage>
        <taxon>Eukaryota</taxon>
        <taxon>Sar</taxon>
        <taxon>Alveolata</taxon>
        <taxon>Dinophyceae</taxon>
        <taxon>Prorocentrales</taxon>
        <taxon>Prorocentraceae</taxon>
        <taxon>Prorocentrum</taxon>
    </lineage>
</organism>
<gene>
    <name evidence="1" type="ORF">PCOR1329_LOCUS42284</name>
</gene>
<reference evidence="1" key="1">
    <citation type="submission" date="2023-10" db="EMBL/GenBank/DDBJ databases">
        <authorList>
            <person name="Chen Y."/>
            <person name="Shah S."/>
            <person name="Dougan E. K."/>
            <person name="Thang M."/>
            <person name="Chan C."/>
        </authorList>
    </citation>
    <scope>NUCLEOTIDE SEQUENCE [LARGE SCALE GENOMIC DNA]</scope>
</reference>
<comment type="caution">
    <text evidence="1">The sequence shown here is derived from an EMBL/GenBank/DDBJ whole genome shotgun (WGS) entry which is preliminary data.</text>
</comment>
<dbReference type="Proteomes" id="UP001189429">
    <property type="component" value="Unassembled WGS sequence"/>
</dbReference>
<sequence length="321" mass="33222">MAWVGGSWDMADATGAVGAVLFVRGRGQWSMSARAPQALCSELSQCGKEQRNTQSELWASLMLLLSKPEGLRGTFLEIWEDSAAALYNALAGSAADDQSGGLVAAIWLIAAALRLSIWIGCVPSPSNCADPFSRPNEAPKQRGAAQLSREFKLVQADPVLPASARTAPATWAAAVQAARAPGQFKERAAQARLAAQLGVAAVGSSAVQALLERVSFAAQNAEVALGWVELRRKGIVGAATAHHADLTRVLCEAFRQQCPGQRCATIVLAAGGAPALPKGAARSKAALRAGDVTAAFWEVSGAATPSARGEAALAKCGSPVW</sequence>
<evidence type="ECO:0000313" key="2">
    <source>
        <dbReference type="Proteomes" id="UP001189429"/>
    </source>
</evidence>
<name>A0ABN9TUX0_9DINO</name>
<keyword evidence="2" id="KW-1185">Reference proteome</keyword>
<accession>A0ABN9TUX0</accession>
<dbReference type="EMBL" id="CAUYUJ010015077">
    <property type="protein sequence ID" value="CAK0849646.1"/>
    <property type="molecule type" value="Genomic_DNA"/>
</dbReference>
<evidence type="ECO:0000313" key="1">
    <source>
        <dbReference type="EMBL" id="CAK0849646.1"/>
    </source>
</evidence>
<proteinExistence type="predicted"/>
<protein>
    <submittedName>
        <fullName evidence="1">Uncharacterized protein</fullName>
    </submittedName>
</protein>